<evidence type="ECO:0000313" key="1">
    <source>
        <dbReference type="EMBL" id="CAG9829811.1"/>
    </source>
</evidence>
<protein>
    <submittedName>
        <fullName evidence="1">Uncharacterized protein</fullName>
    </submittedName>
</protein>
<name>A0A9N9SUQ4_DIABA</name>
<dbReference type="EMBL" id="OU898277">
    <property type="protein sequence ID" value="CAG9829811.1"/>
    <property type="molecule type" value="Genomic_DNA"/>
</dbReference>
<reference evidence="1" key="1">
    <citation type="submission" date="2022-01" db="EMBL/GenBank/DDBJ databases">
        <authorList>
            <person name="King R."/>
        </authorList>
    </citation>
    <scope>NUCLEOTIDE SEQUENCE</scope>
</reference>
<dbReference type="AlphaFoldDB" id="A0A9N9SUQ4"/>
<dbReference type="Proteomes" id="UP001153709">
    <property type="component" value="Chromosome 2"/>
</dbReference>
<proteinExistence type="predicted"/>
<accession>A0A9N9SUQ4</accession>
<evidence type="ECO:0000313" key="2">
    <source>
        <dbReference type="Proteomes" id="UP001153709"/>
    </source>
</evidence>
<sequence>MLFLFATSKSENSIIGYQVVKKHVTKALGDATKSLLLTFKTKKTLGLFLKFSIYKRLSWNSWHHLWTIRKNTRRVLSAFK</sequence>
<organism evidence="1 2">
    <name type="scientific">Diabrotica balteata</name>
    <name type="common">Banded cucumber beetle</name>
    <dbReference type="NCBI Taxonomy" id="107213"/>
    <lineage>
        <taxon>Eukaryota</taxon>
        <taxon>Metazoa</taxon>
        <taxon>Ecdysozoa</taxon>
        <taxon>Arthropoda</taxon>
        <taxon>Hexapoda</taxon>
        <taxon>Insecta</taxon>
        <taxon>Pterygota</taxon>
        <taxon>Neoptera</taxon>
        <taxon>Endopterygota</taxon>
        <taxon>Coleoptera</taxon>
        <taxon>Polyphaga</taxon>
        <taxon>Cucujiformia</taxon>
        <taxon>Chrysomeloidea</taxon>
        <taxon>Chrysomelidae</taxon>
        <taxon>Galerucinae</taxon>
        <taxon>Diabroticina</taxon>
        <taxon>Diabroticites</taxon>
        <taxon>Diabrotica</taxon>
    </lineage>
</organism>
<gene>
    <name evidence="1" type="ORF">DIABBA_LOCUS3575</name>
</gene>
<keyword evidence="2" id="KW-1185">Reference proteome</keyword>